<dbReference type="InterPro" id="IPR001763">
    <property type="entry name" value="Rhodanese-like_dom"/>
</dbReference>
<evidence type="ECO:0000313" key="4">
    <source>
        <dbReference type="Proteomes" id="UP000597762"/>
    </source>
</evidence>
<name>A0A812CGT7_ACAPH</name>
<comment type="caution">
    <text evidence="3">The sequence shown here is derived from an EMBL/GenBank/DDBJ whole genome shotgun (WGS) entry which is preliminary data.</text>
</comment>
<dbReference type="SUPFAM" id="SSF52821">
    <property type="entry name" value="Rhodanese/Cell cycle control phosphatase"/>
    <property type="match status" value="1"/>
</dbReference>
<dbReference type="Proteomes" id="UP000597762">
    <property type="component" value="Unassembled WGS sequence"/>
</dbReference>
<protein>
    <submittedName>
        <fullName evidence="3">DUSP</fullName>
        <ecNumber evidence="3">3.1.3.16</ecNumber>
        <ecNumber evidence="3">3.1.3.48</ecNumber>
    </submittedName>
</protein>
<dbReference type="EMBL" id="CAHIKZ030001428">
    <property type="protein sequence ID" value="CAE1263827.1"/>
    <property type="molecule type" value="Genomic_DNA"/>
</dbReference>
<dbReference type="GO" id="GO:0004722">
    <property type="term" value="F:protein serine/threonine phosphatase activity"/>
    <property type="evidence" value="ECO:0007669"/>
    <property type="project" value="UniProtKB-EC"/>
</dbReference>
<dbReference type="InterPro" id="IPR036873">
    <property type="entry name" value="Rhodanese-like_dom_sf"/>
</dbReference>
<organism evidence="3 4">
    <name type="scientific">Acanthosepion pharaonis</name>
    <name type="common">Pharaoh cuttlefish</name>
    <name type="synonym">Sepia pharaonis</name>
    <dbReference type="NCBI Taxonomy" id="158019"/>
    <lineage>
        <taxon>Eukaryota</taxon>
        <taxon>Metazoa</taxon>
        <taxon>Spiralia</taxon>
        <taxon>Lophotrochozoa</taxon>
        <taxon>Mollusca</taxon>
        <taxon>Cephalopoda</taxon>
        <taxon>Coleoidea</taxon>
        <taxon>Decapodiformes</taxon>
        <taxon>Sepiida</taxon>
        <taxon>Sepiina</taxon>
        <taxon>Sepiidae</taxon>
        <taxon>Acanthosepion</taxon>
    </lineage>
</organism>
<dbReference type="GO" id="GO:0004725">
    <property type="term" value="F:protein tyrosine phosphatase activity"/>
    <property type="evidence" value="ECO:0007669"/>
    <property type="project" value="UniProtKB-EC"/>
</dbReference>
<dbReference type="EC" id="3.1.3.48" evidence="3"/>
<keyword evidence="4" id="KW-1185">Reference proteome</keyword>
<keyword evidence="1" id="KW-1133">Transmembrane helix</keyword>
<dbReference type="Pfam" id="PF00581">
    <property type="entry name" value="Rhodanese"/>
    <property type="match status" value="1"/>
</dbReference>
<dbReference type="PROSITE" id="PS50206">
    <property type="entry name" value="RHODANESE_3"/>
    <property type="match status" value="1"/>
</dbReference>
<reference evidence="3" key="1">
    <citation type="submission" date="2021-01" db="EMBL/GenBank/DDBJ databases">
        <authorList>
            <person name="Li R."/>
            <person name="Bekaert M."/>
        </authorList>
    </citation>
    <scope>NUCLEOTIDE SEQUENCE</scope>
    <source>
        <strain evidence="3">Farmed</strain>
    </source>
</reference>
<feature type="transmembrane region" description="Helical" evidence="1">
    <location>
        <begin position="228"/>
        <end position="247"/>
    </location>
</feature>
<dbReference type="AlphaFoldDB" id="A0A812CGT7"/>
<dbReference type="SMART" id="SM00450">
    <property type="entry name" value="RHOD"/>
    <property type="match status" value="1"/>
</dbReference>
<evidence type="ECO:0000256" key="1">
    <source>
        <dbReference type="SAM" id="Phobius"/>
    </source>
</evidence>
<keyword evidence="1" id="KW-0812">Transmembrane</keyword>
<keyword evidence="1" id="KW-0472">Membrane</keyword>
<evidence type="ECO:0000313" key="3">
    <source>
        <dbReference type="EMBL" id="CAE1263827.1"/>
    </source>
</evidence>
<dbReference type="Gene3D" id="3.40.250.10">
    <property type="entry name" value="Rhodanese-like domain"/>
    <property type="match status" value="1"/>
</dbReference>
<dbReference type="OrthoDB" id="165342at2759"/>
<evidence type="ECO:0000259" key="2">
    <source>
        <dbReference type="PROSITE" id="PS50206"/>
    </source>
</evidence>
<proteinExistence type="predicted"/>
<feature type="domain" description="Rhodanese" evidence="2">
    <location>
        <begin position="26"/>
        <end position="142"/>
    </location>
</feature>
<accession>A0A812CGT7</accession>
<dbReference type="CDD" id="cd01446">
    <property type="entry name" value="DSP_MapKP"/>
    <property type="match status" value="1"/>
</dbReference>
<sequence length="250" mass="27940">MPCLESGHFAMDDYFTPEGLTAQLKAGHELPLLDCRSQCEFARRHIIGAINITMPALLQKRLKTGTLNVLGIIHNNDAKKRFKRYWKTHKVVLYDDCSTDLNENPSSFLNLLLEKLRQEGCSACYLLGGFSTFEQRYPELSAFLDSETDSTIIGLRNLSLSEDISDCDSENSPSDISPLPVEGAQRKLIVACVLSVILSFLIASLPPLSRSHSLLCSFLSSSFPATTFLLIFFLLFVLSFIILCISLKFF</sequence>
<keyword evidence="3" id="KW-0378">Hydrolase</keyword>
<gene>
    <name evidence="3" type="ORF">SPHA_33896</name>
</gene>
<feature type="transmembrane region" description="Helical" evidence="1">
    <location>
        <begin position="188"/>
        <end position="208"/>
    </location>
</feature>
<dbReference type="EC" id="3.1.3.16" evidence="3"/>